<organism evidence="1 2">
    <name type="scientific">Rubroshorea leprosula</name>
    <dbReference type="NCBI Taxonomy" id="152421"/>
    <lineage>
        <taxon>Eukaryota</taxon>
        <taxon>Viridiplantae</taxon>
        <taxon>Streptophyta</taxon>
        <taxon>Embryophyta</taxon>
        <taxon>Tracheophyta</taxon>
        <taxon>Spermatophyta</taxon>
        <taxon>Magnoliopsida</taxon>
        <taxon>eudicotyledons</taxon>
        <taxon>Gunneridae</taxon>
        <taxon>Pentapetalae</taxon>
        <taxon>rosids</taxon>
        <taxon>malvids</taxon>
        <taxon>Malvales</taxon>
        <taxon>Dipterocarpaceae</taxon>
        <taxon>Rubroshorea</taxon>
    </lineage>
</organism>
<dbReference type="PANTHER" id="PTHR13152:SF0">
    <property type="entry name" value="GENERAL TRANSCRIPTION FACTOR IIH SUBUNIT 4"/>
    <property type="match status" value="1"/>
</dbReference>
<dbReference type="GO" id="GO:0000439">
    <property type="term" value="C:transcription factor TFIIH core complex"/>
    <property type="evidence" value="ECO:0007669"/>
    <property type="project" value="InterPro"/>
</dbReference>
<dbReference type="GO" id="GO:0006289">
    <property type="term" value="P:nucleotide-excision repair"/>
    <property type="evidence" value="ECO:0007669"/>
    <property type="project" value="InterPro"/>
</dbReference>
<dbReference type="Gene3D" id="3.30.70.2610">
    <property type="match status" value="1"/>
</dbReference>
<dbReference type="GO" id="GO:0001671">
    <property type="term" value="F:ATPase activator activity"/>
    <property type="evidence" value="ECO:0007669"/>
    <property type="project" value="InterPro"/>
</dbReference>
<dbReference type="EMBL" id="BPVZ01000016">
    <property type="protein sequence ID" value="GKV00931.1"/>
    <property type="molecule type" value="Genomic_DNA"/>
</dbReference>
<evidence type="ECO:0000313" key="1">
    <source>
        <dbReference type="EMBL" id="GKV00931.1"/>
    </source>
</evidence>
<proteinExistence type="predicted"/>
<evidence type="ECO:0000313" key="2">
    <source>
        <dbReference type="Proteomes" id="UP001054252"/>
    </source>
</evidence>
<keyword evidence="2" id="KW-1185">Reference proteome</keyword>
<sequence length="128" mass="14356">MIKALADLGLVKFQQGRKESWFVPTKLATNLSLSLTDSASRKEIITFLQQNAHPRVAQQVPSVPENVTDQIRLCEADLNRVEMAPAHYYNESPSRITSSIFYMKSTRQHANLLGGLVVCHGRMLKKCA</sequence>
<name>A0AAV5IQQ9_9ROSI</name>
<dbReference type="GO" id="GO:0005675">
    <property type="term" value="C:transcription factor TFIIH holo complex"/>
    <property type="evidence" value="ECO:0007669"/>
    <property type="project" value="TreeGrafter"/>
</dbReference>
<dbReference type="InterPro" id="IPR004598">
    <property type="entry name" value="TFIIH_p52/Tfb2"/>
</dbReference>
<gene>
    <name evidence="1" type="ORF">SLEP1_g13538</name>
</gene>
<comment type="caution">
    <text evidence="1">The sequence shown here is derived from an EMBL/GenBank/DDBJ whole genome shotgun (WGS) entry which is preliminary data.</text>
</comment>
<reference evidence="1 2" key="1">
    <citation type="journal article" date="2021" name="Commun. Biol.">
        <title>The genome of Shorea leprosula (Dipterocarpaceae) highlights the ecological relevance of drought in aseasonal tropical rainforests.</title>
        <authorList>
            <person name="Ng K.K.S."/>
            <person name="Kobayashi M.J."/>
            <person name="Fawcett J.A."/>
            <person name="Hatakeyama M."/>
            <person name="Paape T."/>
            <person name="Ng C.H."/>
            <person name="Ang C.C."/>
            <person name="Tnah L.H."/>
            <person name="Lee C.T."/>
            <person name="Nishiyama T."/>
            <person name="Sese J."/>
            <person name="O'Brien M.J."/>
            <person name="Copetti D."/>
            <person name="Mohd Noor M.I."/>
            <person name="Ong R.C."/>
            <person name="Putra M."/>
            <person name="Sireger I.Z."/>
            <person name="Indrioko S."/>
            <person name="Kosugi Y."/>
            <person name="Izuno A."/>
            <person name="Isagi Y."/>
            <person name="Lee S.L."/>
            <person name="Shimizu K.K."/>
        </authorList>
    </citation>
    <scope>NUCLEOTIDE SEQUENCE [LARGE SCALE GENOMIC DNA]</scope>
    <source>
        <strain evidence="1">214</strain>
    </source>
</reference>
<protein>
    <submittedName>
        <fullName evidence="1">Uncharacterized protein</fullName>
    </submittedName>
</protein>
<accession>A0AAV5IQQ9</accession>
<dbReference type="AlphaFoldDB" id="A0AAV5IQQ9"/>
<dbReference type="GO" id="GO:0003690">
    <property type="term" value="F:double-stranded DNA binding"/>
    <property type="evidence" value="ECO:0007669"/>
    <property type="project" value="TreeGrafter"/>
</dbReference>
<dbReference type="Proteomes" id="UP001054252">
    <property type="component" value="Unassembled WGS sequence"/>
</dbReference>
<dbReference type="PANTHER" id="PTHR13152">
    <property type="entry name" value="TFIIH, POLYPEPTIDE 4"/>
    <property type="match status" value="1"/>
</dbReference>